<keyword evidence="2" id="KW-1185">Reference proteome</keyword>
<organism evidence="1 2">
    <name type="scientific">Gilliamella intestini</name>
    <dbReference type="NCBI Taxonomy" id="1798183"/>
    <lineage>
        <taxon>Bacteria</taxon>
        <taxon>Pseudomonadati</taxon>
        <taxon>Pseudomonadota</taxon>
        <taxon>Gammaproteobacteria</taxon>
        <taxon>Orbales</taxon>
        <taxon>Orbaceae</taxon>
        <taxon>Gilliamella</taxon>
    </lineage>
</organism>
<sequence>MALYNYVHDANTWIDPFGLTGTYMFTDGTDWYIGKGAKDRMYTSMKQRVGGKANVTQGIHVDFGDDKIGLMVEAELIRRNNAVKDPTFKNSINSPGEKLLKDAELNNKSLYDDIVKKADDFETKFNNQKGKGIKCH</sequence>
<dbReference type="EMBL" id="FMBA01000021">
    <property type="protein sequence ID" value="SCC07008.1"/>
    <property type="molecule type" value="Genomic_DNA"/>
</dbReference>
<evidence type="ECO:0008006" key="3">
    <source>
        <dbReference type="Google" id="ProtNLM"/>
    </source>
</evidence>
<evidence type="ECO:0000313" key="2">
    <source>
        <dbReference type="Proteomes" id="UP000199698"/>
    </source>
</evidence>
<proteinExistence type="predicted"/>
<protein>
    <recommendedName>
        <fullName evidence="3">RHS repeat-associated core domain-containing protein</fullName>
    </recommendedName>
</protein>
<evidence type="ECO:0000313" key="1">
    <source>
        <dbReference type="EMBL" id="SCC07008.1"/>
    </source>
</evidence>
<dbReference type="AlphaFoldDB" id="A0A1C4BJT5"/>
<dbReference type="Proteomes" id="UP000199698">
    <property type="component" value="Unassembled WGS sequence"/>
</dbReference>
<accession>A0A1C4BJT5</accession>
<gene>
    <name evidence="1" type="ORF">GA0061080_102134</name>
</gene>
<reference evidence="2" key="1">
    <citation type="submission" date="2016-08" db="EMBL/GenBank/DDBJ databases">
        <authorList>
            <person name="Varghese N."/>
            <person name="Submissions Spin"/>
        </authorList>
    </citation>
    <scope>NUCLEOTIDE SEQUENCE [LARGE SCALE GENOMIC DNA]</scope>
    <source>
        <strain evidence="2">R-53144</strain>
    </source>
</reference>
<dbReference type="STRING" id="1798183.GA0061080_102134"/>
<name>A0A1C4BJT5_9GAMM</name>